<dbReference type="InterPro" id="IPR003811">
    <property type="entry name" value="G3P_acylTferase_PlsY"/>
</dbReference>
<keyword evidence="3 10" id="KW-0808">Transferase</keyword>
<keyword evidence="6 10" id="KW-0443">Lipid metabolism</keyword>
<comment type="catalytic activity">
    <reaction evidence="10">
        <text>an acyl phosphate + sn-glycerol 3-phosphate = a 1-acyl-sn-glycero-3-phosphate + phosphate</text>
        <dbReference type="Rhea" id="RHEA:34075"/>
        <dbReference type="ChEBI" id="CHEBI:43474"/>
        <dbReference type="ChEBI" id="CHEBI:57597"/>
        <dbReference type="ChEBI" id="CHEBI:57970"/>
        <dbReference type="ChEBI" id="CHEBI:59918"/>
        <dbReference type="EC" id="2.3.1.275"/>
    </reaction>
</comment>
<dbReference type="GO" id="GO:0043772">
    <property type="term" value="F:acyl-phosphate glycerol-3-phosphate acyltransferase activity"/>
    <property type="evidence" value="ECO:0007669"/>
    <property type="project" value="UniProtKB-UniRule"/>
</dbReference>
<comment type="subunit">
    <text evidence="10">Probably interacts with PlsX.</text>
</comment>
<protein>
    <recommendedName>
        <fullName evidence="10">Glycerol-3-phosphate acyltransferase</fullName>
    </recommendedName>
    <alternativeName>
        <fullName evidence="10">Acyl-PO4 G3P acyltransferase</fullName>
    </alternativeName>
    <alternativeName>
        <fullName evidence="10">Acyl-phosphate--glycerol-3-phosphate acyltransferase</fullName>
    </alternativeName>
    <alternativeName>
        <fullName evidence="10">G3P acyltransferase</fullName>
        <shortName evidence="10">GPAT</shortName>
        <ecNumber evidence="10">2.3.1.275</ecNumber>
    </alternativeName>
    <alternativeName>
        <fullName evidence="10">Lysophosphatidic acid synthase</fullName>
        <shortName evidence="10">LPA synthase</shortName>
    </alternativeName>
</protein>
<keyword evidence="5 10" id="KW-1133">Transmembrane helix</keyword>
<dbReference type="PANTHER" id="PTHR30309">
    <property type="entry name" value="INNER MEMBRANE PROTEIN YGIH"/>
    <property type="match status" value="1"/>
</dbReference>
<comment type="function">
    <text evidence="10">Catalyzes the transfer of an acyl group from acyl-phosphate (acyl-PO(4)) to glycerol-3-phosphate (G3P) to form lysophosphatidic acid (LPA). This enzyme utilizes acyl-phosphate as fatty acyl donor, but not acyl-CoA or acyl-ACP.</text>
</comment>
<evidence type="ECO:0000256" key="6">
    <source>
        <dbReference type="ARBA" id="ARBA00023098"/>
    </source>
</evidence>
<reference evidence="11 12" key="1">
    <citation type="journal article" date="2015" name="Genome Announc.">
        <title>Expanding the biotechnology potential of lactobacilli through comparative genomics of 213 strains and associated genera.</title>
        <authorList>
            <person name="Sun Z."/>
            <person name="Harris H.M."/>
            <person name="McCann A."/>
            <person name="Guo C."/>
            <person name="Argimon S."/>
            <person name="Zhang W."/>
            <person name="Yang X."/>
            <person name="Jeffery I.B."/>
            <person name="Cooney J.C."/>
            <person name="Kagawa T.F."/>
            <person name="Liu W."/>
            <person name="Song Y."/>
            <person name="Salvetti E."/>
            <person name="Wrobel A."/>
            <person name="Rasinkangas P."/>
            <person name="Parkhill J."/>
            <person name="Rea M.C."/>
            <person name="O'Sullivan O."/>
            <person name="Ritari J."/>
            <person name="Douillard F.P."/>
            <person name="Paul Ross R."/>
            <person name="Yang R."/>
            <person name="Briner A.E."/>
            <person name="Felis G.E."/>
            <person name="de Vos W.M."/>
            <person name="Barrangou R."/>
            <person name="Klaenhammer T.R."/>
            <person name="Caufield P.W."/>
            <person name="Cui Y."/>
            <person name="Zhang H."/>
            <person name="O'Toole P.W."/>
        </authorList>
    </citation>
    <scope>NUCLEOTIDE SEQUENCE [LARGE SCALE GENOMIC DNA]</scope>
    <source>
        <strain evidence="11 12">DSM 23026</strain>
    </source>
</reference>
<keyword evidence="12" id="KW-1185">Reference proteome</keyword>
<dbReference type="NCBIfam" id="TIGR00023">
    <property type="entry name" value="glycerol-3-phosphate 1-O-acyltransferase PlsY"/>
    <property type="match status" value="1"/>
</dbReference>
<dbReference type="GO" id="GO:0005886">
    <property type="term" value="C:plasma membrane"/>
    <property type="evidence" value="ECO:0007669"/>
    <property type="project" value="UniProtKB-SubCell"/>
</dbReference>
<evidence type="ECO:0000313" key="11">
    <source>
        <dbReference type="EMBL" id="KRO26310.1"/>
    </source>
</evidence>
<keyword evidence="7 10" id="KW-0472">Membrane</keyword>
<organism evidence="11 12">
    <name type="scientific">Pediococcus argentinicus</name>
    <dbReference type="NCBI Taxonomy" id="480391"/>
    <lineage>
        <taxon>Bacteria</taxon>
        <taxon>Bacillati</taxon>
        <taxon>Bacillota</taxon>
        <taxon>Bacilli</taxon>
        <taxon>Lactobacillales</taxon>
        <taxon>Lactobacillaceae</taxon>
        <taxon>Pediococcus</taxon>
    </lineage>
</organism>
<evidence type="ECO:0000256" key="3">
    <source>
        <dbReference type="ARBA" id="ARBA00022679"/>
    </source>
</evidence>
<feature type="transmembrane region" description="Helical" evidence="10">
    <location>
        <begin position="122"/>
        <end position="149"/>
    </location>
</feature>
<dbReference type="GO" id="GO:0008654">
    <property type="term" value="P:phospholipid biosynthetic process"/>
    <property type="evidence" value="ECO:0007669"/>
    <property type="project" value="UniProtKB-UniRule"/>
</dbReference>
<evidence type="ECO:0000256" key="10">
    <source>
        <dbReference type="HAMAP-Rule" id="MF_01043"/>
    </source>
</evidence>
<evidence type="ECO:0000256" key="2">
    <source>
        <dbReference type="ARBA" id="ARBA00022516"/>
    </source>
</evidence>
<evidence type="ECO:0000256" key="1">
    <source>
        <dbReference type="ARBA" id="ARBA00022475"/>
    </source>
</evidence>
<evidence type="ECO:0000313" key="12">
    <source>
        <dbReference type="Proteomes" id="UP000051249"/>
    </source>
</evidence>
<feature type="transmembrane region" description="Helical" evidence="10">
    <location>
        <begin position="80"/>
        <end position="101"/>
    </location>
</feature>
<keyword evidence="2 10" id="KW-0444">Lipid biosynthesis</keyword>
<feature type="transmembrane region" description="Helical" evidence="10">
    <location>
        <begin position="155"/>
        <end position="175"/>
    </location>
</feature>
<dbReference type="PATRIC" id="fig|480391.4.peg.97"/>
<keyword evidence="9 10" id="KW-1208">Phospholipid metabolism</keyword>
<comment type="pathway">
    <text evidence="10">Lipid metabolism; phospholipid metabolism.</text>
</comment>
<evidence type="ECO:0000256" key="7">
    <source>
        <dbReference type="ARBA" id="ARBA00023136"/>
    </source>
</evidence>
<dbReference type="OrthoDB" id="9777124at2"/>
<dbReference type="AlphaFoldDB" id="A0A0R2NKL0"/>
<dbReference type="Pfam" id="PF02660">
    <property type="entry name" value="G3P_acyltransf"/>
    <property type="match status" value="1"/>
</dbReference>
<evidence type="ECO:0000256" key="8">
    <source>
        <dbReference type="ARBA" id="ARBA00023209"/>
    </source>
</evidence>
<evidence type="ECO:0000256" key="4">
    <source>
        <dbReference type="ARBA" id="ARBA00022692"/>
    </source>
</evidence>
<feature type="transmembrane region" description="Helical" evidence="10">
    <location>
        <begin position="6"/>
        <end position="24"/>
    </location>
</feature>
<dbReference type="PANTHER" id="PTHR30309:SF0">
    <property type="entry name" value="GLYCEROL-3-PHOSPHATE ACYLTRANSFERASE-RELATED"/>
    <property type="match status" value="1"/>
</dbReference>
<accession>A0A0R2NKL0</accession>
<dbReference type="HAMAP" id="MF_01043">
    <property type="entry name" value="PlsY"/>
    <property type="match status" value="1"/>
</dbReference>
<keyword evidence="1 10" id="KW-1003">Cell membrane</keyword>
<proteinExistence type="inferred from homology"/>
<name>A0A0R2NKL0_9LACO</name>
<comment type="caution">
    <text evidence="11">The sequence shown here is derived from an EMBL/GenBank/DDBJ whole genome shotgun (WGS) entry which is preliminary data.</text>
</comment>
<comment type="subcellular location">
    <subcellularLocation>
        <location evidence="10">Cell membrane</location>
        <topology evidence="10">Multi-pass membrane protein</topology>
    </subcellularLocation>
</comment>
<dbReference type="Proteomes" id="UP000051249">
    <property type="component" value="Unassembled WGS sequence"/>
</dbReference>
<comment type="similarity">
    <text evidence="10">Belongs to the PlsY family.</text>
</comment>
<dbReference type="UniPathway" id="UPA00085"/>
<dbReference type="EC" id="2.3.1.275" evidence="10"/>
<keyword evidence="4 10" id="KW-0812">Transmembrane</keyword>
<keyword evidence="8 10" id="KW-0594">Phospholipid biosynthesis</keyword>
<dbReference type="EMBL" id="JQCQ01000001">
    <property type="protein sequence ID" value="KRO26310.1"/>
    <property type="molecule type" value="Genomic_DNA"/>
</dbReference>
<evidence type="ECO:0000256" key="9">
    <source>
        <dbReference type="ARBA" id="ARBA00023264"/>
    </source>
</evidence>
<sequence>MGVIIIMFIVAYLLGSIPSGALIARQFYHVDLHKEGSGNVGTTNTFRVLGTKAGIVVLILDLLKGTLATLQPIIFHVTTINPLIIGLGAILGHTFSVFDHFRGGKAVATSAGLLLAYNPSYFAIEATIFVTLILLSSMVSFASVIAAALAVVISLFYHDIFLTVIAIGLSSFIIYRHKDNIKRILAGNENLVPFGLYYHLRKNK</sequence>
<evidence type="ECO:0000256" key="5">
    <source>
        <dbReference type="ARBA" id="ARBA00022989"/>
    </source>
</evidence>
<gene>
    <name evidence="10" type="primary">plsY</name>
    <name evidence="11" type="ORF">IV88_GL000095</name>
</gene>
<dbReference type="SMART" id="SM01207">
    <property type="entry name" value="G3P_acyltransf"/>
    <property type="match status" value="1"/>
</dbReference>